<dbReference type="InterPro" id="IPR018306">
    <property type="entry name" value="Phage_T5_Orf172_DNA-bd"/>
</dbReference>
<dbReference type="SMART" id="SM00974">
    <property type="entry name" value="T5orf172"/>
    <property type="match status" value="1"/>
</dbReference>
<proteinExistence type="predicted"/>
<protein>
    <submittedName>
        <fullName evidence="3">GIY-YIG nuclease family protein</fullName>
    </submittedName>
</protein>
<dbReference type="EMBL" id="JABFCS010000001">
    <property type="protein sequence ID" value="NNU43587.1"/>
    <property type="molecule type" value="Genomic_DNA"/>
</dbReference>
<organism evidence="3 4">
    <name type="scientific">Ramlibacter montanisoli</name>
    <dbReference type="NCBI Taxonomy" id="2732512"/>
    <lineage>
        <taxon>Bacteria</taxon>
        <taxon>Pseudomonadati</taxon>
        <taxon>Pseudomonadota</taxon>
        <taxon>Betaproteobacteria</taxon>
        <taxon>Burkholderiales</taxon>
        <taxon>Comamonadaceae</taxon>
        <taxon>Ramlibacter</taxon>
    </lineage>
</organism>
<dbReference type="Pfam" id="PF10544">
    <property type="entry name" value="T5orf172"/>
    <property type="match status" value="1"/>
</dbReference>
<dbReference type="RefSeq" id="WP_171559016.1">
    <property type="nucleotide sequence ID" value="NZ_JABFCS010000001.1"/>
</dbReference>
<dbReference type="Proteomes" id="UP000552954">
    <property type="component" value="Unassembled WGS sequence"/>
</dbReference>
<feature type="domain" description="Bacteriophage T5 Orf172 DNA-binding" evidence="2">
    <location>
        <begin position="88"/>
        <end position="172"/>
    </location>
</feature>
<gene>
    <name evidence="3" type="ORF">HK415_11135</name>
</gene>
<evidence type="ECO:0000313" key="4">
    <source>
        <dbReference type="Proteomes" id="UP000552954"/>
    </source>
</evidence>
<name>A0A849KBS8_9BURK</name>
<evidence type="ECO:0000256" key="1">
    <source>
        <dbReference type="SAM" id="MobiDB-lite"/>
    </source>
</evidence>
<evidence type="ECO:0000259" key="2">
    <source>
        <dbReference type="SMART" id="SM00974"/>
    </source>
</evidence>
<comment type="caution">
    <text evidence="3">The sequence shown here is derived from an EMBL/GenBank/DDBJ whole genome shotgun (WGS) entry which is preliminary data.</text>
</comment>
<sequence>MRNTPGVDALFEGKRKGPTPQYARLSDAGVVPVDPAHVVPQPEEPVLRSNAAPVSRYAAREEFVAQDDGLEWLYIYSTAREIDNFVGHGIEPLVKIGCSRNHYTLRISQQAGSTAAGTTLVCLYAYRLRNAHQAESSVHHALKLQGKHVKDAPGIEWFEVRPQSAHKLVEAICGSLTRTPRDSK</sequence>
<feature type="region of interest" description="Disordered" evidence="1">
    <location>
        <begin position="1"/>
        <end position="21"/>
    </location>
</feature>
<reference evidence="3 4" key="1">
    <citation type="submission" date="2020-05" db="EMBL/GenBank/DDBJ databases">
        <authorList>
            <person name="Khan S.A."/>
            <person name="Jeon C.O."/>
            <person name="Chun B.H."/>
        </authorList>
    </citation>
    <scope>NUCLEOTIDE SEQUENCE [LARGE SCALE GENOMIC DNA]</scope>
    <source>
        <strain evidence="3 4">B156</strain>
    </source>
</reference>
<accession>A0A849KBS8</accession>
<keyword evidence="4" id="KW-1185">Reference proteome</keyword>
<reference evidence="3 4" key="2">
    <citation type="submission" date="2020-06" db="EMBL/GenBank/DDBJ databases">
        <title>Ramlibacter rhizophilus sp. nov., isolated from rhizosphere soil of national flower Mugunghwa from South Korea.</title>
        <authorList>
            <person name="Zheng-Fei Y."/>
            <person name="Huan T."/>
        </authorList>
    </citation>
    <scope>NUCLEOTIDE SEQUENCE [LARGE SCALE GENOMIC DNA]</scope>
    <source>
        <strain evidence="3 4">B156</strain>
    </source>
</reference>
<evidence type="ECO:0000313" key="3">
    <source>
        <dbReference type="EMBL" id="NNU43587.1"/>
    </source>
</evidence>
<dbReference type="AlphaFoldDB" id="A0A849KBS8"/>